<dbReference type="RefSeq" id="XP_033387021.1">
    <property type="nucleotide sequence ID" value="XM_033520710.1"/>
</dbReference>
<dbReference type="AlphaFoldDB" id="A0A6A5XZQ4"/>
<dbReference type="GeneID" id="54278107"/>
<keyword evidence="1" id="KW-0472">Membrane</keyword>
<keyword evidence="3" id="KW-1185">Reference proteome</keyword>
<sequence length="176" mass="20180">MGFARVCFLLCITRVLVCWYAWGCLRSFLPLSFHLSKFARLCYFSNYSSLFSLSFSHLLLTDRSLFPGTFLQFLIILYLVSLPELYSFASHSNTFSNPMHPVVQSVVERIPPNICPIFLYPLCFAMFVFCCTLFLHLQIISLLSHGLRGVSGLLVSVCRYWISRPRGLRKDGVLQS</sequence>
<evidence type="ECO:0000256" key="1">
    <source>
        <dbReference type="SAM" id="Phobius"/>
    </source>
</evidence>
<feature type="transmembrane region" description="Helical" evidence="1">
    <location>
        <begin position="66"/>
        <end position="89"/>
    </location>
</feature>
<keyword evidence="1" id="KW-1133">Transmembrane helix</keyword>
<evidence type="ECO:0000313" key="2">
    <source>
        <dbReference type="EMBL" id="KAF2018682.1"/>
    </source>
</evidence>
<organism evidence="2 3">
    <name type="scientific">Aaosphaeria arxii CBS 175.79</name>
    <dbReference type="NCBI Taxonomy" id="1450172"/>
    <lineage>
        <taxon>Eukaryota</taxon>
        <taxon>Fungi</taxon>
        <taxon>Dikarya</taxon>
        <taxon>Ascomycota</taxon>
        <taxon>Pezizomycotina</taxon>
        <taxon>Dothideomycetes</taxon>
        <taxon>Pleosporomycetidae</taxon>
        <taxon>Pleosporales</taxon>
        <taxon>Pleosporales incertae sedis</taxon>
        <taxon>Aaosphaeria</taxon>
    </lineage>
</organism>
<proteinExistence type="predicted"/>
<gene>
    <name evidence="2" type="ORF">BU24DRAFT_102123</name>
</gene>
<evidence type="ECO:0000313" key="3">
    <source>
        <dbReference type="Proteomes" id="UP000799778"/>
    </source>
</evidence>
<feature type="transmembrane region" description="Helical" evidence="1">
    <location>
        <begin position="117"/>
        <end position="139"/>
    </location>
</feature>
<accession>A0A6A5XZQ4</accession>
<protein>
    <submittedName>
        <fullName evidence="2">Uncharacterized protein</fullName>
    </submittedName>
</protein>
<dbReference type="EMBL" id="ML978067">
    <property type="protein sequence ID" value="KAF2018682.1"/>
    <property type="molecule type" value="Genomic_DNA"/>
</dbReference>
<feature type="transmembrane region" description="Helical" evidence="1">
    <location>
        <begin position="6"/>
        <end position="29"/>
    </location>
</feature>
<keyword evidence="1" id="KW-0812">Transmembrane</keyword>
<dbReference type="Proteomes" id="UP000799778">
    <property type="component" value="Unassembled WGS sequence"/>
</dbReference>
<reference evidence="2" key="1">
    <citation type="journal article" date="2020" name="Stud. Mycol.">
        <title>101 Dothideomycetes genomes: a test case for predicting lifestyles and emergence of pathogens.</title>
        <authorList>
            <person name="Haridas S."/>
            <person name="Albert R."/>
            <person name="Binder M."/>
            <person name="Bloem J."/>
            <person name="Labutti K."/>
            <person name="Salamov A."/>
            <person name="Andreopoulos B."/>
            <person name="Baker S."/>
            <person name="Barry K."/>
            <person name="Bills G."/>
            <person name="Bluhm B."/>
            <person name="Cannon C."/>
            <person name="Castanera R."/>
            <person name="Culley D."/>
            <person name="Daum C."/>
            <person name="Ezra D."/>
            <person name="Gonzalez J."/>
            <person name="Henrissat B."/>
            <person name="Kuo A."/>
            <person name="Liang C."/>
            <person name="Lipzen A."/>
            <person name="Lutzoni F."/>
            <person name="Magnuson J."/>
            <person name="Mondo S."/>
            <person name="Nolan M."/>
            <person name="Ohm R."/>
            <person name="Pangilinan J."/>
            <person name="Park H.-J."/>
            <person name="Ramirez L."/>
            <person name="Alfaro M."/>
            <person name="Sun H."/>
            <person name="Tritt A."/>
            <person name="Yoshinaga Y."/>
            <person name="Zwiers L.-H."/>
            <person name="Turgeon B."/>
            <person name="Goodwin S."/>
            <person name="Spatafora J."/>
            <person name="Crous P."/>
            <person name="Grigoriev I."/>
        </authorList>
    </citation>
    <scope>NUCLEOTIDE SEQUENCE</scope>
    <source>
        <strain evidence="2">CBS 175.79</strain>
    </source>
</reference>
<name>A0A6A5XZQ4_9PLEO</name>